<reference evidence="1" key="1">
    <citation type="submission" date="2018-11" db="EMBL/GenBank/DDBJ databases">
        <authorList>
            <consortium name="Pathogen Informatics"/>
        </authorList>
    </citation>
    <scope>NUCLEOTIDE SEQUENCE</scope>
</reference>
<evidence type="ECO:0000313" key="2">
    <source>
        <dbReference type="Proteomes" id="UP000784294"/>
    </source>
</evidence>
<evidence type="ECO:0000313" key="1">
    <source>
        <dbReference type="EMBL" id="VEL19028.1"/>
    </source>
</evidence>
<comment type="caution">
    <text evidence="1">The sequence shown here is derived from an EMBL/GenBank/DDBJ whole genome shotgun (WGS) entry which is preliminary data.</text>
</comment>
<dbReference type="Proteomes" id="UP000784294">
    <property type="component" value="Unassembled WGS sequence"/>
</dbReference>
<organism evidence="1 2">
    <name type="scientific">Protopolystoma xenopodis</name>
    <dbReference type="NCBI Taxonomy" id="117903"/>
    <lineage>
        <taxon>Eukaryota</taxon>
        <taxon>Metazoa</taxon>
        <taxon>Spiralia</taxon>
        <taxon>Lophotrochozoa</taxon>
        <taxon>Platyhelminthes</taxon>
        <taxon>Monogenea</taxon>
        <taxon>Polyopisthocotylea</taxon>
        <taxon>Polystomatidea</taxon>
        <taxon>Polystomatidae</taxon>
        <taxon>Protopolystoma</taxon>
    </lineage>
</organism>
<proteinExistence type="predicted"/>
<dbReference type="AlphaFoldDB" id="A0A3S5BUI8"/>
<protein>
    <submittedName>
        <fullName evidence="1">Uncharacterized protein</fullName>
    </submittedName>
</protein>
<name>A0A3S5BUI8_9PLAT</name>
<dbReference type="EMBL" id="CAAALY010039730">
    <property type="protein sequence ID" value="VEL19028.1"/>
    <property type="molecule type" value="Genomic_DNA"/>
</dbReference>
<gene>
    <name evidence="1" type="ORF">PXEA_LOCUS12468</name>
</gene>
<sequence length="71" mass="7756">MGPDVCSSCLSPSRLERQLAARLVGGLVRLIAEAPVPPEKVVNHRGVRKALKWPSDFPEDIEMPDDSPSSF</sequence>
<keyword evidence="2" id="KW-1185">Reference proteome</keyword>
<accession>A0A3S5BUI8</accession>